<reference evidence="2 3" key="1">
    <citation type="submission" date="2018-03" db="EMBL/GenBank/DDBJ databases">
        <title>Genomic Encyclopedia of Archaeal and Bacterial Type Strains, Phase II (KMG-II): from individual species to whole genera.</title>
        <authorList>
            <person name="Goeker M."/>
        </authorList>
    </citation>
    <scope>NUCLEOTIDE SEQUENCE [LARGE SCALE GENOMIC DNA]</scope>
    <source>
        <strain evidence="2 3">DSM 44720</strain>
    </source>
</reference>
<feature type="compositionally biased region" description="Basic residues" evidence="1">
    <location>
        <begin position="71"/>
        <end position="82"/>
    </location>
</feature>
<protein>
    <submittedName>
        <fullName evidence="2">Uncharacterized protein</fullName>
    </submittedName>
</protein>
<comment type="caution">
    <text evidence="2">The sequence shown here is derived from an EMBL/GenBank/DDBJ whole genome shotgun (WGS) entry which is preliminary data.</text>
</comment>
<dbReference type="OrthoDB" id="4272063at2"/>
<evidence type="ECO:0000313" key="3">
    <source>
        <dbReference type="Proteomes" id="UP000239494"/>
    </source>
</evidence>
<sequence length="82" mass="9439">MADASEERTTRVRPIRVPDPLWTAYGNVVARRGSNRTEALMEAMRQDIRKNGTDEDKALLDEAERELAERRSRKGGRPRKTE</sequence>
<organism evidence="2 3">
    <name type="scientific">Umezawaea tangerina</name>
    <dbReference type="NCBI Taxonomy" id="84725"/>
    <lineage>
        <taxon>Bacteria</taxon>
        <taxon>Bacillati</taxon>
        <taxon>Actinomycetota</taxon>
        <taxon>Actinomycetes</taxon>
        <taxon>Pseudonocardiales</taxon>
        <taxon>Pseudonocardiaceae</taxon>
        <taxon>Umezawaea</taxon>
    </lineage>
</organism>
<proteinExistence type="predicted"/>
<name>A0A2T0SPM0_9PSEU</name>
<evidence type="ECO:0000256" key="1">
    <source>
        <dbReference type="SAM" id="MobiDB-lite"/>
    </source>
</evidence>
<evidence type="ECO:0000313" key="2">
    <source>
        <dbReference type="EMBL" id="PRY35355.1"/>
    </source>
</evidence>
<dbReference type="AlphaFoldDB" id="A0A2T0SPM0"/>
<feature type="region of interest" description="Disordered" evidence="1">
    <location>
        <begin position="48"/>
        <end position="82"/>
    </location>
</feature>
<dbReference type="Proteomes" id="UP000239494">
    <property type="component" value="Unassembled WGS sequence"/>
</dbReference>
<accession>A0A2T0SPM0</accession>
<dbReference type="RefSeq" id="WP_106193886.1">
    <property type="nucleotide sequence ID" value="NZ_PVTF01000014.1"/>
</dbReference>
<keyword evidence="3" id="KW-1185">Reference proteome</keyword>
<feature type="compositionally biased region" description="Basic and acidic residues" evidence="1">
    <location>
        <begin position="48"/>
        <end position="70"/>
    </location>
</feature>
<dbReference type="EMBL" id="PVTF01000014">
    <property type="protein sequence ID" value="PRY35355.1"/>
    <property type="molecule type" value="Genomic_DNA"/>
</dbReference>
<gene>
    <name evidence="2" type="ORF">CLV43_114273</name>
</gene>